<evidence type="ECO:0000313" key="2">
    <source>
        <dbReference type="Proteomes" id="UP001059596"/>
    </source>
</evidence>
<dbReference type="Gene3D" id="3.80.10.10">
    <property type="entry name" value="Ribonuclease Inhibitor"/>
    <property type="match status" value="1"/>
</dbReference>
<dbReference type="SUPFAM" id="SSF52047">
    <property type="entry name" value="RNI-like"/>
    <property type="match status" value="1"/>
</dbReference>
<name>A0A9P9YHP5_9MUSC</name>
<gene>
    <name evidence="1" type="ORF">M5D96_010259</name>
</gene>
<dbReference type="InterPro" id="IPR032675">
    <property type="entry name" value="LRR_dom_sf"/>
</dbReference>
<sequence length="226" mass="26339">LRMCEVDLPCEYNPKECPTPSPEKSRLFTNLLLCCWQREYDKRPYQQFQFKRLEFEDRIGRKYNCVRDFRRHQLAVKFSGVNVSNWDAGLLKDFARSLIPVWYIELNLMRLPHEFFVMLRLNAKKMDVSQLNLEGTPLTNDDVRILREFLLVSPTLRMLNVSRCNLTQYNFAMIADGVHKSVGLRRLYADRLLGLSLSLDTEKITSVLSSLLCRTDSGACRCSTAN</sequence>
<dbReference type="Proteomes" id="UP001059596">
    <property type="component" value="Unassembled WGS sequence"/>
</dbReference>
<evidence type="ECO:0000313" key="1">
    <source>
        <dbReference type="EMBL" id="KAI8036943.1"/>
    </source>
</evidence>
<accession>A0A9P9YHP5</accession>
<dbReference type="AlphaFoldDB" id="A0A9P9YHP5"/>
<comment type="caution">
    <text evidence="1">The sequence shown here is derived from an EMBL/GenBank/DDBJ whole genome shotgun (WGS) entry which is preliminary data.</text>
</comment>
<proteinExistence type="predicted"/>
<feature type="non-terminal residue" evidence="1">
    <location>
        <position position="226"/>
    </location>
</feature>
<protein>
    <submittedName>
        <fullName evidence="1">Uncharacterized protein</fullName>
    </submittedName>
</protein>
<dbReference type="EMBL" id="JAMKOV010000014">
    <property type="protein sequence ID" value="KAI8036943.1"/>
    <property type="molecule type" value="Genomic_DNA"/>
</dbReference>
<organism evidence="1 2">
    <name type="scientific">Drosophila gunungcola</name>
    <name type="common">fruit fly</name>
    <dbReference type="NCBI Taxonomy" id="103775"/>
    <lineage>
        <taxon>Eukaryota</taxon>
        <taxon>Metazoa</taxon>
        <taxon>Ecdysozoa</taxon>
        <taxon>Arthropoda</taxon>
        <taxon>Hexapoda</taxon>
        <taxon>Insecta</taxon>
        <taxon>Pterygota</taxon>
        <taxon>Neoptera</taxon>
        <taxon>Endopterygota</taxon>
        <taxon>Diptera</taxon>
        <taxon>Brachycera</taxon>
        <taxon>Muscomorpha</taxon>
        <taxon>Ephydroidea</taxon>
        <taxon>Drosophilidae</taxon>
        <taxon>Drosophila</taxon>
        <taxon>Sophophora</taxon>
    </lineage>
</organism>
<reference evidence="1" key="1">
    <citation type="journal article" date="2023" name="Genome Biol. Evol.">
        <title>Long-read-based Genome Assembly of Drosophila gunungcola Reveals Fewer Chemosensory Genes in Flower-breeding Species.</title>
        <authorList>
            <person name="Negi A."/>
            <person name="Liao B.Y."/>
            <person name="Yeh S.D."/>
        </authorList>
    </citation>
    <scope>NUCLEOTIDE SEQUENCE</scope>
    <source>
        <strain evidence="1">Sukarami</strain>
    </source>
</reference>
<keyword evidence="2" id="KW-1185">Reference proteome</keyword>